<keyword evidence="2" id="KW-1185">Reference proteome</keyword>
<proteinExistence type="predicted"/>
<dbReference type="Proteomes" id="UP001207582">
    <property type="component" value="Unassembled WGS sequence"/>
</dbReference>
<protein>
    <submittedName>
        <fullName evidence="1">Uncharacterized protein</fullName>
    </submittedName>
</protein>
<evidence type="ECO:0000313" key="1">
    <source>
        <dbReference type="EMBL" id="MCW3782399.1"/>
    </source>
</evidence>
<reference evidence="1 2" key="1">
    <citation type="submission" date="2022-10" db="EMBL/GenBank/DDBJ databases">
        <title>Defluviimonas sp. CAU 1641 isolated from mud.</title>
        <authorList>
            <person name="Kim W."/>
        </authorList>
    </citation>
    <scope>NUCLEOTIDE SEQUENCE [LARGE SCALE GENOMIC DNA]</scope>
    <source>
        <strain evidence="1 2">CAU 1641</strain>
    </source>
</reference>
<dbReference type="RefSeq" id="WP_264772166.1">
    <property type="nucleotide sequence ID" value="NZ_JAPDOG010000010.1"/>
</dbReference>
<name>A0ABT3J3Y5_9RHOB</name>
<accession>A0ABT3J3Y5</accession>
<organism evidence="1 2">
    <name type="scientific">Defluviimonas salinarum</name>
    <dbReference type="NCBI Taxonomy" id="2992147"/>
    <lineage>
        <taxon>Bacteria</taxon>
        <taxon>Pseudomonadati</taxon>
        <taxon>Pseudomonadota</taxon>
        <taxon>Alphaproteobacteria</taxon>
        <taxon>Rhodobacterales</taxon>
        <taxon>Paracoccaceae</taxon>
        <taxon>Albidovulum</taxon>
    </lineage>
</organism>
<evidence type="ECO:0000313" key="2">
    <source>
        <dbReference type="Proteomes" id="UP001207582"/>
    </source>
</evidence>
<sequence length="117" mass="13041">MPRLRALETIAPGIGFGVLLTDYEGTTDFLANRALPPLTQDDQPPRSCQRIAELRNGGFYEHMQVFVSTPGLRLTRDHVSKLMVAALDILSCLDRSAGQVLSSLEHLREGHNDRNRN</sequence>
<comment type="caution">
    <text evidence="1">The sequence shown here is derived from an EMBL/GenBank/DDBJ whole genome shotgun (WGS) entry which is preliminary data.</text>
</comment>
<gene>
    <name evidence="1" type="ORF">OM960_12465</name>
</gene>
<dbReference type="EMBL" id="JAPDOG010000010">
    <property type="protein sequence ID" value="MCW3782399.1"/>
    <property type="molecule type" value="Genomic_DNA"/>
</dbReference>